<dbReference type="InterPro" id="IPR001781">
    <property type="entry name" value="Znf_LIM"/>
</dbReference>
<dbReference type="PROSITE" id="PS00478">
    <property type="entry name" value="LIM_DOMAIN_1"/>
    <property type="match status" value="1"/>
</dbReference>
<feature type="compositionally biased region" description="Basic and acidic residues" evidence="5">
    <location>
        <begin position="230"/>
        <end position="245"/>
    </location>
</feature>
<dbReference type="CDD" id="cd08368">
    <property type="entry name" value="LIM"/>
    <property type="match status" value="1"/>
</dbReference>
<feature type="region of interest" description="Disordered" evidence="5">
    <location>
        <begin position="183"/>
        <end position="248"/>
    </location>
</feature>
<dbReference type="KEGG" id="emc:129326149"/>
<keyword evidence="3 4" id="KW-0440">LIM domain</keyword>
<feature type="domain" description="LIM zinc-binding" evidence="6">
    <location>
        <begin position="459"/>
        <end position="525"/>
    </location>
</feature>
<proteinExistence type="predicted"/>
<evidence type="ECO:0000313" key="8">
    <source>
        <dbReference type="RefSeq" id="XP_054830275.1"/>
    </source>
</evidence>
<organism evidence="7 8">
    <name type="scientific">Eublepharis macularius</name>
    <name type="common">Leopard gecko</name>
    <name type="synonym">Cyrtodactylus macularius</name>
    <dbReference type="NCBI Taxonomy" id="481883"/>
    <lineage>
        <taxon>Eukaryota</taxon>
        <taxon>Metazoa</taxon>
        <taxon>Chordata</taxon>
        <taxon>Craniata</taxon>
        <taxon>Vertebrata</taxon>
        <taxon>Euteleostomi</taxon>
        <taxon>Lepidosauria</taxon>
        <taxon>Squamata</taxon>
        <taxon>Bifurcata</taxon>
        <taxon>Gekkota</taxon>
        <taxon>Eublepharidae</taxon>
        <taxon>Eublepharinae</taxon>
        <taxon>Eublepharis</taxon>
    </lineage>
</organism>
<feature type="region of interest" description="Disordered" evidence="5">
    <location>
        <begin position="127"/>
        <end position="156"/>
    </location>
</feature>
<accession>A0AA97J2K7</accession>
<dbReference type="PANTHER" id="PTHR15468">
    <property type="entry name" value="ZNF185"/>
    <property type="match status" value="1"/>
</dbReference>
<keyword evidence="2 4" id="KW-0862">Zinc</keyword>
<dbReference type="GO" id="GO:0005737">
    <property type="term" value="C:cytoplasm"/>
    <property type="evidence" value="ECO:0007669"/>
    <property type="project" value="TreeGrafter"/>
</dbReference>
<evidence type="ECO:0000256" key="5">
    <source>
        <dbReference type="SAM" id="MobiDB-lite"/>
    </source>
</evidence>
<protein>
    <submittedName>
        <fullName evidence="8">Sciellin isoform X1</fullName>
    </submittedName>
</protein>
<keyword evidence="7" id="KW-1185">Reference proteome</keyword>
<dbReference type="Gene3D" id="2.10.110.10">
    <property type="entry name" value="Cysteine Rich Protein"/>
    <property type="match status" value="1"/>
</dbReference>
<evidence type="ECO:0000256" key="4">
    <source>
        <dbReference type="PROSITE-ProRule" id="PRU00125"/>
    </source>
</evidence>
<name>A0AA97J2K7_EUBMA</name>
<feature type="region of interest" description="Disordered" evidence="5">
    <location>
        <begin position="269"/>
        <end position="339"/>
    </location>
</feature>
<dbReference type="PANTHER" id="PTHR15468:SF7">
    <property type="entry name" value="SCIELLIN"/>
    <property type="match status" value="1"/>
</dbReference>
<reference evidence="8" key="1">
    <citation type="submission" date="2025-08" db="UniProtKB">
        <authorList>
            <consortium name="RefSeq"/>
        </authorList>
    </citation>
    <scope>IDENTIFICATION</scope>
    <source>
        <tissue evidence="8">Blood</tissue>
    </source>
</reference>
<keyword evidence="1 4" id="KW-0479">Metal-binding</keyword>
<dbReference type="GO" id="GO:0008544">
    <property type="term" value="P:epidermis development"/>
    <property type="evidence" value="ECO:0007669"/>
    <property type="project" value="TreeGrafter"/>
</dbReference>
<gene>
    <name evidence="8" type="primary">SCEL</name>
</gene>
<dbReference type="CTD" id="8796"/>
<dbReference type="SMART" id="SM00132">
    <property type="entry name" value="LIM"/>
    <property type="match status" value="1"/>
</dbReference>
<feature type="compositionally biased region" description="Polar residues" evidence="5">
    <location>
        <begin position="197"/>
        <end position="227"/>
    </location>
</feature>
<dbReference type="AlphaFoldDB" id="A0AA97J2K7"/>
<dbReference type="PROSITE" id="PS50023">
    <property type="entry name" value="LIM_DOMAIN_2"/>
    <property type="match status" value="1"/>
</dbReference>
<dbReference type="RefSeq" id="XP_054830275.1">
    <property type="nucleotide sequence ID" value="XM_054974300.1"/>
</dbReference>
<evidence type="ECO:0000259" key="6">
    <source>
        <dbReference type="PROSITE" id="PS50023"/>
    </source>
</evidence>
<feature type="compositionally biased region" description="Polar residues" evidence="5">
    <location>
        <begin position="272"/>
        <end position="284"/>
    </location>
</feature>
<evidence type="ECO:0000256" key="2">
    <source>
        <dbReference type="ARBA" id="ARBA00022833"/>
    </source>
</evidence>
<evidence type="ECO:0000256" key="1">
    <source>
        <dbReference type="ARBA" id="ARBA00022723"/>
    </source>
</evidence>
<dbReference type="GeneID" id="129326149"/>
<dbReference type="Proteomes" id="UP001190640">
    <property type="component" value="Chromosome 3"/>
</dbReference>
<sequence>MATFTIAKSSPNKSDVKNASLAMKSRQQVINEVNKRRTLLQDNSWIKKQPEEETVDENYGRAVLNQYKSQDSLHRNAGEKEDQKALLSRYRSDTTLDRISDRNNVDKTNKLPTLDSRQNNGKELVVSGNMDSATSPVKKKRQSWMPPPVPGQKPTADYMEQNKRQSCPPHNTAAAVIINDIKLVPSTSDKPGGPKMTVSSSDPMTSPKPNNVNDQLRTRQVSPTKPSGSHVDRNTTTETTRRSQDLDNLIQVNAAGDKSEKRNLNELIKVKPSSNGHSKGSQDLDNLIQGKPADANSQRGDLDDLIKAKPASNGCHKGTLDDLIKVNPSPNGYNKGGQDLDDFIDVNNTAPQNKRSQQLDDLIVIKSSTVDQNKKWTLEQDCESVSVPDKQVDTNHSYQVTRGSSYNASSGCYHPKETIVYTRTYENSKFPCDAYEDNVHGKSIQTVYSTSDRAVIEKEMCTYCRKPLGTDTKMILDALQICCHATCFQCEVCKGPLENLKAGDSIWIHKNTVHCEPCYSKVKASWIY</sequence>
<dbReference type="InterPro" id="IPR052621">
    <property type="entry name" value="Cell_Prolif/Cornif_Regul"/>
</dbReference>
<evidence type="ECO:0000256" key="3">
    <source>
        <dbReference type="ARBA" id="ARBA00023038"/>
    </source>
</evidence>
<dbReference type="GO" id="GO:0046872">
    <property type="term" value="F:metal ion binding"/>
    <property type="evidence" value="ECO:0007669"/>
    <property type="project" value="UniProtKB-KW"/>
</dbReference>
<evidence type="ECO:0000313" key="7">
    <source>
        <dbReference type="Proteomes" id="UP001190640"/>
    </source>
</evidence>